<dbReference type="PANTHER" id="PTHR43519:SF1">
    <property type="entry name" value="ATP-DEPENDENT RNA HELICASE HRPB"/>
    <property type="match status" value="1"/>
</dbReference>
<accession>A0AAX2AF69</accession>
<evidence type="ECO:0000259" key="6">
    <source>
        <dbReference type="PROSITE" id="PS51194"/>
    </source>
</evidence>
<dbReference type="NCBIfam" id="TIGR01970">
    <property type="entry name" value="DEAH_box_HrpB"/>
    <property type="match status" value="1"/>
</dbReference>
<keyword evidence="4" id="KW-0067">ATP-binding</keyword>
<keyword evidence="2" id="KW-0378">Hydrolase</keyword>
<evidence type="ECO:0000256" key="3">
    <source>
        <dbReference type="ARBA" id="ARBA00022806"/>
    </source>
</evidence>
<sequence length="821" mass="94539">MNKLPIYEVIQDLKLKLQNNNIAILEAATGAGKSTVVPLELLNESYIKDKKIILLEPRRVAARVVAKQLAKGLNEEVGETVGYKVKLDSMYSKKTKILVVTEAVLIRMIQQDQALEEIALIIFDEFHERNINSDLALAFSLQVQEFLRADLKLLIMSATLNSLELSSFLNNAPIITSKGRSFEVKNLYLEDNIKVDIATFNSLVIKTIKKALVENKGDILVFLAGVKEINEILNSLSLNDEVLVLPLYSNLSKQKQDLAIEKQNKRKVILATNVAQTSLTIQGVTVVIDTGLEKLSFYNSNTGLNHLEVVFISKQAAIQRAGRAGRLENAVCYRLWHNKKILQESTKPEILRADLTQVILELATWGVDDFSDLRWLDTPSLHLIEDAKELLVELNMIDNNFKITDFGKKAISLGIHPRFAYMILKANKLGFAYEACLLVALLSANSLNSDILSSFITLYEKSLLSSFEKELLKEAQFYFEKLKRVQKVEKQKFTYDFLGVLALFAYPDRLAKQRAKDNTKYKLSNNKGAILNKQSYLFNEEYLIVLKLSAKEQDSFINEAIKIEYKQIETYFSSYIKENRVISYDKENKKILARIKKEFLNLELSIKPTQINKNENLQDLYLEVLRQEGLELLNWDKKAITLKQRAQFINFYDNSLGFDIFEEEKLLNSLESWLGIYMQEMKNIEDFKKFELYNILLNTLTWEQQKKLDDLAPAFFITSNGFKIPIDYSIKEKPKLSVKIQELFGTFECIKLLNGKVDLQIELLSPAFRPIQLTYDLNSFWKNSYEEVKKELKGKYPKHYWPDNPYEAIATKFTKKQMFKS</sequence>
<dbReference type="CDD" id="cd18791">
    <property type="entry name" value="SF2_C_RHA"/>
    <property type="match status" value="1"/>
</dbReference>
<dbReference type="GO" id="GO:0004386">
    <property type="term" value="F:helicase activity"/>
    <property type="evidence" value="ECO:0007669"/>
    <property type="project" value="UniProtKB-KW"/>
</dbReference>
<dbReference type="PROSITE" id="PS51194">
    <property type="entry name" value="HELICASE_CTER"/>
    <property type="match status" value="1"/>
</dbReference>
<dbReference type="GO" id="GO:0003676">
    <property type="term" value="F:nucleic acid binding"/>
    <property type="evidence" value="ECO:0007669"/>
    <property type="project" value="InterPro"/>
</dbReference>
<dbReference type="InterPro" id="IPR001650">
    <property type="entry name" value="Helicase_C-like"/>
</dbReference>
<dbReference type="InterPro" id="IPR007502">
    <property type="entry name" value="Helicase-assoc_dom"/>
</dbReference>
<dbReference type="GO" id="GO:0005524">
    <property type="term" value="F:ATP binding"/>
    <property type="evidence" value="ECO:0007669"/>
    <property type="project" value="UniProtKB-KW"/>
</dbReference>
<dbReference type="Pfam" id="PF00271">
    <property type="entry name" value="Helicase_C"/>
    <property type="match status" value="1"/>
</dbReference>
<comment type="caution">
    <text evidence="7">The sequence shown here is derived from an EMBL/GenBank/DDBJ whole genome shotgun (WGS) entry which is preliminary data.</text>
</comment>
<dbReference type="Gene3D" id="3.40.50.300">
    <property type="entry name" value="P-loop containing nucleotide triphosphate hydrolases"/>
    <property type="match status" value="2"/>
</dbReference>
<dbReference type="Pfam" id="PF00270">
    <property type="entry name" value="DEAD"/>
    <property type="match status" value="1"/>
</dbReference>
<protein>
    <submittedName>
        <fullName evidence="7">ATP-dependent helicase HrpB</fullName>
    </submittedName>
</protein>
<dbReference type="Pfam" id="PF08482">
    <property type="entry name" value="HrpB_C"/>
    <property type="match status" value="1"/>
</dbReference>
<keyword evidence="3 7" id="KW-0347">Helicase</keyword>
<organism evidence="7 8">
    <name type="scientific">Malaciobacter mytili LMG 24559</name>
    <dbReference type="NCBI Taxonomy" id="1032238"/>
    <lineage>
        <taxon>Bacteria</taxon>
        <taxon>Pseudomonadati</taxon>
        <taxon>Campylobacterota</taxon>
        <taxon>Epsilonproteobacteria</taxon>
        <taxon>Campylobacterales</taxon>
        <taxon>Arcobacteraceae</taxon>
        <taxon>Malaciobacter</taxon>
    </lineage>
</organism>
<dbReference type="EMBL" id="NXID01000030">
    <property type="protein sequence ID" value="RXK15374.1"/>
    <property type="molecule type" value="Genomic_DNA"/>
</dbReference>
<evidence type="ECO:0000256" key="2">
    <source>
        <dbReference type="ARBA" id="ARBA00022801"/>
    </source>
</evidence>
<evidence type="ECO:0000313" key="8">
    <source>
        <dbReference type="Proteomes" id="UP000290092"/>
    </source>
</evidence>
<dbReference type="InterPro" id="IPR014001">
    <property type="entry name" value="Helicase_ATP-bd"/>
</dbReference>
<dbReference type="RefSeq" id="WP_114842188.1">
    <property type="nucleotide sequence ID" value="NZ_CP031219.1"/>
</dbReference>
<evidence type="ECO:0000313" key="7">
    <source>
        <dbReference type="EMBL" id="RXK15374.1"/>
    </source>
</evidence>
<gene>
    <name evidence="7" type="primary">hrpB</name>
    <name evidence="7" type="ORF">CP985_08980</name>
</gene>
<name>A0AAX2AF69_9BACT</name>
<evidence type="ECO:0000259" key="5">
    <source>
        <dbReference type="PROSITE" id="PS51192"/>
    </source>
</evidence>
<dbReference type="GO" id="GO:0016787">
    <property type="term" value="F:hydrolase activity"/>
    <property type="evidence" value="ECO:0007669"/>
    <property type="project" value="UniProtKB-KW"/>
</dbReference>
<dbReference type="SUPFAM" id="SSF52540">
    <property type="entry name" value="P-loop containing nucleoside triphosphate hydrolases"/>
    <property type="match status" value="1"/>
</dbReference>
<dbReference type="FunFam" id="3.40.50.300:FF:002125">
    <property type="entry name" value="ATP-dependent helicase HrpB"/>
    <property type="match status" value="1"/>
</dbReference>
<proteinExistence type="predicted"/>
<keyword evidence="1" id="KW-0547">Nucleotide-binding</keyword>
<dbReference type="InterPro" id="IPR013689">
    <property type="entry name" value="RNA_helicase_ATP-dep_HrpB_C"/>
</dbReference>
<dbReference type="KEGG" id="amyt:AMYT_1775"/>
<dbReference type="PROSITE" id="PS51192">
    <property type="entry name" value="HELICASE_ATP_BIND_1"/>
    <property type="match status" value="1"/>
</dbReference>
<dbReference type="InterPro" id="IPR027417">
    <property type="entry name" value="P-loop_NTPase"/>
</dbReference>
<dbReference type="CDD" id="cd17990">
    <property type="entry name" value="DEXHc_HrpB"/>
    <property type="match status" value="1"/>
</dbReference>
<dbReference type="AlphaFoldDB" id="A0AAX2AF69"/>
<dbReference type="InterPro" id="IPR049614">
    <property type="entry name" value="HrpB_DEXH"/>
</dbReference>
<dbReference type="InterPro" id="IPR011545">
    <property type="entry name" value="DEAD/DEAH_box_helicase_dom"/>
</dbReference>
<feature type="domain" description="Helicase ATP-binding" evidence="5">
    <location>
        <begin position="14"/>
        <end position="178"/>
    </location>
</feature>
<dbReference type="InterPro" id="IPR010225">
    <property type="entry name" value="HrpB"/>
</dbReference>
<evidence type="ECO:0000256" key="1">
    <source>
        <dbReference type="ARBA" id="ARBA00022741"/>
    </source>
</evidence>
<keyword evidence="8" id="KW-1185">Reference proteome</keyword>
<reference evidence="7 8" key="1">
    <citation type="submission" date="2017-09" db="EMBL/GenBank/DDBJ databases">
        <title>Genomics of the genus Arcobacter.</title>
        <authorList>
            <person name="Perez-Cataluna A."/>
            <person name="Figueras M.J."/>
            <person name="Salas-Masso N."/>
        </authorList>
    </citation>
    <scope>NUCLEOTIDE SEQUENCE [LARGE SCALE GENOMIC DNA]</scope>
    <source>
        <strain evidence="7 8">CECT 7386</strain>
    </source>
</reference>
<feature type="domain" description="Helicase C-terminal" evidence="6">
    <location>
        <begin position="207"/>
        <end position="366"/>
    </location>
</feature>
<dbReference type="SMART" id="SM00487">
    <property type="entry name" value="DEXDc"/>
    <property type="match status" value="1"/>
</dbReference>
<dbReference type="SMART" id="SM00490">
    <property type="entry name" value="HELICc"/>
    <property type="match status" value="1"/>
</dbReference>
<evidence type="ECO:0000256" key="4">
    <source>
        <dbReference type="ARBA" id="ARBA00022840"/>
    </source>
</evidence>
<dbReference type="PANTHER" id="PTHR43519">
    <property type="entry name" value="ATP-DEPENDENT RNA HELICASE HRPB"/>
    <property type="match status" value="1"/>
</dbReference>
<dbReference type="SMART" id="SM00847">
    <property type="entry name" value="HA2"/>
    <property type="match status" value="1"/>
</dbReference>
<dbReference type="PIRSF" id="PIRSF005496">
    <property type="entry name" value="ATP_hel_hrpB"/>
    <property type="match status" value="1"/>
</dbReference>
<dbReference type="Gene3D" id="1.20.120.1080">
    <property type="match status" value="1"/>
</dbReference>
<dbReference type="Proteomes" id="UP000290092">
    <property type="component" value="Unassembled WGS sequence"/>
</dbReference>